<evidence type="ECO:0000256" key="3">
    <source>
        <dbReference type="ARBA" id="ARBA00022729"/>
    </source>
</evidence>
<evidence type="ECO:0000313" key="6">
    <source>
        <dbReference type="Proteomes" id="UP001548713"/>
    </source>
</evidence>
<keyword evidence="3 4" id="KW-0732">Signal</keyword>
<dbReference type="PANTHER" id="PTHR30632">
    <property type="entry name" value="MOLYBDATE-BINDING PERIPLASMIC PROTEIN"/>
    <property type="match status" value="1"/>
</dbReference>
<dbReference type="Gene3D" id="3.40.190.10">
    <property type="entry name" value="Periplasmic binding protein-like II"/>
    <property type="match status" value="2"/>
</dbReference>
<dbReference type="InterPro" id="IPR005950">
    <property type="entry name" value="ModA"/>
</dbReference>
<evidence type="ECO:0000256" key="4">
    <source>
        <dbReference type="SAM" id="SignalP"/>
    </source>
</evidence>
<dbReference type="CDD" id="cd13539">
    <property type="entry name" value="PBP2_AvModA"/>
    <property type="match status" value="1"/>
</dbReference>
<dbReference type="PANTHER" id="PTHR30632:SF14">
    <property type="entry name" value="TUNGSTATE_MOLYBDATE_CHROMATE-BINDING PROTEIN MODA"/>
    <property type="match status" value="1"/>
</dbReference>
<dbReference type="NCBIfam" id="TIGR01256">
    <property type="entry name" value="modA"/>
    <property type="match status" value="1"/>
</dbReference>
<accession>A0ABV2CY98</accession>
<gene>
    <name evidence="5" type="primary">modA</name>
    <name evidence="5" type="ORF">ABVV53_03730</name>
</gene>
<feature type="signal peptide" evidence="4">
    <location>
        <begin position="1"/>
        <end position="23"/>
    </location>
</feature>
<evidence type="ECO:0000256" key="2">
    <source>
        <dbReference type="ARBA" id="ARBA00022723"/>
    </source>
</evidence>
<keyword evidence="2" id="KW-0479">Metal-binding</keyword>
<dbReference type="InterPro" id="IPR044084">
    <property type="entry name" value="AvModA-like_subst-bd"/>
</dbReference>
<evidence type="ECO:0000256" key="1">
    <source>
        <dbReference type="ARBA" id="ARBA00009175"/>
    </source>
</evidence>
<comment type="similarity">
    <text evidence="1">Belongs to the bacterial solute-binding protein ModA family.</text>
</comment>
<sequence length="261" mass="28082">MIQTLMRWGLALLALAVSPMAWAQPVPNIAAASDLRLALAAVAAEFRRDTGQQVKLTFGSSGNFYRQLRQGAPFQLFLSADEDYILKLAKAGKTMGTGQLYAVGRLALVAPKGSPLLVDSKLAGLRAALRQGKIARFAIANPEHAPYGERAAQALKHTKLWPPLSRKLVLGENVAQALQFAISGGAQGGIVAYSLVLDPAFKARADFALLPASWHQPLRQRVVLMKGAGSVAQRFYLYLQQAPARAILARHGFALPKPPRA</sequence>
<dbReference type="SUPFAM" id="SSF53850">
    <property type="entry name" value="Periplasmic binding protein-like II"/>
    <property type="match status" value="1"/>
</dbReference>
<dbReference type="Pfam" id="PF13531">
    <property type="entry name" value="SBP_bac_11"/>
    <property type="match status" value="1"/>
</dbReference>
<keyword evidence="6" id="KW-1185">Reference proteome</keyword>
<dbReference type="InterPro" id="IPR050682">
    <property type="entry name" value="ModA/WtpA"/>
</dbReference>
<organism evidence="5 6">
    <name type="scientific">Novosphingobium kalidii</name>
    <dbReference type="NCBI Taxonomy" id="3230299"/>
    <lineage>
        <taxon>Bacteria</taxon>
        <taxon>Pseudomonadati</taxon>
        <taxon>Pseudomonadota</taxon>
        <taxon>Alphaproteobacteria</taxon>
        <taxon>Sphingomonadales</taxon>
        <taxon>Sphingomonadaceae</taxon>
        <taxon>Novosphingobium</taxon>
    </lineage>
</organism>
<dbReference type="PIRSF" id="PIRSF004846">
    <property type="entry name" value="ModA"/>
    <property type="match status" value="1"/>
</dbReference>
<feature type="chain" id="PRO_5047261726" evidence="4">
    <location>
        <begin position="24"/>
        <end position="261"/>
    </location>
</feature>
<comment type="caution">
    <text evidence="5">The sequence shown here is derived from an EMBL/GenBank/DDBJ whole genome shotgun (WGS) entry which is preliminary data.</text>
</comment>
<evidence type="ECO:0000313" key="5">
    <source>
        <dbReference type="EMBL" id="MET1754571.1"/>
    </source>
</evidence>
<dbReference type="EMBL" id="JBEWLY010000008">
    <property type="protein sequence ID" value="MET1754571.1"/>
    <property type="molecule type" value="Genomic_DNA"/>
</dbReference>
<protein>
    <submittedName>
        <fullName evidence="5">Molybdate ABC transporter substrate-binding protein</fullName>
    </submittedName>
</protein>
<dbReference type="RefSeq" id="WP_353982998.1">
    <property type="nucleotide sequence ID" value="NZ_JBEWLY010000008.1"/>
</dbReference>
<name>A0ABV2CY98_9SPHN</name>
<dbReference type="Proteomes" id="UP001548713">
    <property type="component" value="Unassembled WGS sequence"/>
</dbReference>
<proteinExistence type="inferred from homology"/>
<reference evidence="5 6" key="1">
    <citation type="submission" date="2024-07" db="EMBL/GenBank/DDBJ databases">
        <title>Novosphingobium kalidii RD2P27.</title>
        <authorList>
            <person name="Sun J.-Q."/>
        </authorList>
    </citation>
    <scope>NUCLEOTIDE SEQUENCE [LARGE SCALE GENOMIC DNA]</scope>
    <source>
        <strain evidence="5 6">RD2P27</strain>
    </source>
</reference>